<dbReference type="EMBL" id="CP032125">
    <property type="protein sequence ID" value="AXX98055.1"/>
    <property type="molecule type" value="Genomic_DNA"/>
</dbReference>
<dbReference type="PANTHER" id="PTHR12463">
    <property type="entry name" value="OXYGENASE-RELATED"/>
    <property type="match status" value="1"/>
</dbReference>
<dbReference type="Proteomes" id="UP000261704">
    <property type="component" value="Chromosome"/>
</dbReference>
<dbReference type="InterPro" id="IPR037151">
    <property type="entry name" value="AlkB-like_sf"/>
</dbReference>
<dbReference type="AlphaFoldDB" id="A0A347UGS7"/>
<evidence type="ECO:0000313" key="2">
    <source>
        <dbReference type="EMBL" id="AXX98055.1"/>
    </source>
</evidence>
<dbReference type="SUPFAM" id="SSF51197">
    <property type="entry name" value="Clavaminate synthase-like"/>
    <property type="match status" value="1"/>
</dbReference>
<dbReference type="Gene3D" id="2.60.120.590">
    <property type="entry name" value="Alpha-ketoglutarate-dependent dioxygenase AlkB-like"/>
    <property type="match status" value="1"/>
</dbReference>
<dbReference type="PROSITE" id="PS51471">
    <property type="entry name" value="FE2OG_OXY"/>
    <property type="match status" value="1"/>
</dbReference>
<organism evidence="2 3">
    <name type="scientific">Profundibacter amoris</name>
    <dbReference type="NCBI Taxonomy" id="2171755"/>
    <lineage>
        <taxon>Bacteria</taxon>
        <taxon>Pseudomonadati</taxon>
        <taxon>Pseudomonadota</taxon>
        <taxon>Alphaproteobacteria</taxon>
        <taxon>Rhodobacterales</taxon>
        <taxon>Paracoccaceae</taxon>
        <taxon>Profundibacter</taxon>
    </lineage>
</organism>
<dbReference type="Pfam" id="PF13532">
    <property type="entry name" value="2OG-FeII_Oxy_2"/>
    <property type="match status" value="1"/>
</dbReference>
<dbReference type="RefSeq" id="WP_118942711.1">
    <property type="nucleotide sequence ID" value="NZ_CP032125.1"/>
</dbReference>
<dbReference type="OrthoDB" id="278699at2"/>
<name>A0A347UGS7_9RHOB</name>
<gene>
    <name evidence="2" type="ORF">BAR1_09000</name>
</gene>
<accession>A0A347UGS7</accession>
<dbReference type="InterPro" id="IPR005123">
    <property type="entry name" value="Oxoglu/Fe-dep_dioxygenase_dom"/>
</dbReference>
<dbReference type="KEGG" id="pamo:BAR1_09000"/>
<keyword evidence="3" id="KW-1185">Reference proteome</keyword>
<feature type="domain" description="Fe2OG dioxygenase" evidence="1">
    <location>
        <begin position="92"/>
        <end position="194"/>
    </location>
</feature>
<dbReference type="InterPro" id="IPR032857">
    <property type="entry name" value="ALKBH4"/>
</dbReference>
<evidence type="ECO:0000313" key="3">
    <source>
        <dbReference type="Proteomes" id="UP000261704"/>
    </source>
</evidence>
<dbReference type="InterPro" id="IPR027450">
    <property type="entry name" value="AlkB-like"/>
</dbReference>
<dbReference type="GO" id="GO:0051213">
    <property type="term" value="F:dioxygenase activity"/>
    <property type="evidence" value="ECO:0007669"/>
    <property type="project" value="UniProtKB-KW"/>
</dbReference>
<sequence>MTNSQLSFLPPDLPEGLSYVPDYLTSEQAQALVSELDRQVWLCDLKRRVQHYGFRYDYKARRARQQDFLGPLPDWLLEIANKLYSDGYFPKLPDQVIVNEYHPGQGIAAHVDCVPCFGGQIGSISLLGGCVMRFGQVSSKQVVDQYLEPQSLALMQGPARYDWTHAIAARKSDLVGGQRVPRGRRVSLTFRVMAF</sequence>
<reference evidence="2 3" key="1">
    <citation type="submission" date="2018-09" db="EMBL/GenBank/DDBJ databases">
        <title>Profundibacter amoris BAR1 gen. nov., sp. nov., a new member of the Roseobacter clade isolated at Lokis Castle Vent Field on the Arctic Mid-Oceanic Ridge.</title>
        <authorList>
            <person name="Le Moine Bauer S."/>
            <person name="Sjoeberg A.G."/>
            <person name="L'Haridon S."/>
            <person name="Stokke R."/>
            <person name="Roalkvam I."/>
            <person name="Steen I.H."/>
            <person name="Dahle H."/>
        </authorList>
    </citation>
    <scope>NUCLEOTIDE SEQUENCE [LARGE SCALE GENOMIC DNA]</scope>
    <source>
        <strain evidence="2 3">BAR1</strain>
    </source>
</reference>
<evidence type="ECO:0000259" key="1">
    <source>
        <dbReference type="PROSITE" id="PS51471"/>
    </source>
</evidence>
<keyword evidence="2" id="KW-0223">Dioxygenase</keyword>
<keyword evidence="2" id="KW-0560">Oxidoreductase</keyword>
<proteinExistence type="predicted"/>
<dbReference type="PANTHER" id="PTHR12463:SF1">
    <property type="entry name" value="2-OXOGLUTARATE AND FE-DEPENDENT OXYGENASE FAMILY PROTEIN"/>
    <property type="match status" value="1"/>
</dbReference>
<dbReference type="GO" id="GO:0032451">
    <property type="term" value="F:demethylase activity"/>
    <property type="evidence" value="ECO:0007669"/>
    <property type="project" value="TreeGrafter"/>
</dbReference>
<protein>
    <submittedName>
        <fullName evidence="2">Alpha-ketoglutarate-dependent dioxygenase AlkB</fullName>
    </submittedName>
</protein>
<dbReference type="GO" id="GO:0070988">
    <property type="term" value="P:demethylation"/>
    <property type="evidence" value="ECO:0007669"/>
    <property type="project" value="InterPro"/>
</dbReference>